<dbReference type="SUPFAM" id="SSF52467">
    <property type="entry name" value="DHS-like NAD/FAD-binding domain"/>
    <property type="match status" value="1"/>
</dbReference>
<accession>A0AAD5T6R4</accession>
<feature type="binding site" evidence="4">
    <location>
        <position position="214"/>
    </location>
    <ligand>
        <name>Zn(2+)</name>
        <dbReference type="ChEBI" id="CHEBI:29105"/>
    </ligand>
</feature>
<protein>
    <submittedName>
        <fullName evidence="6">NAD-dependent protein lipoamidase sirtuin-4</fullName>
    </submittedName>
</protein>
<dbReference type="AlphaFoldDB" id="A0AAD5T6R4"/>
<evidence type="ECO:0000256" key="3">
    <source>
        <dbReference type="ARBA" id="ARBA00023027"/>
    </source>
</evidence>
<keyword evidence="3" id="KW-0520">NAD</keyword>
<dbReference type="Gene3D" id="3.30.1600.10">
    <property type="entry name" value="SIR2/SIRT2 'Small Domain"/>
    <property type="match status" value="1"/>
</dbReference>
<dbReference type="Pfam" id="PF02146">
    <property type="entry name" value="SIR2"/>
    <property type="match status" value="1"/>
</dbReference>
<dbReference type="GO" id="GO:0046872">
    <property type="term" value="F:metal ion binding"/>
    <property type="evidence" value="ECO:0007669"/>
    <property type="project" value="UniProtKB-KW"/>
</dbReference>
<gene>
    <name evidence="6" type="primary">SIRT4</name>
    <name evidence="6" type="ORF">HK100_005125</name>
</gene>
<keyword evidence="4" id="KW-0862">Zinc</keyword>
<dbReference type="EMBL" id="JADGJH010000243">
    <property type="protein sequence ID" value="KAJ3132646.1"/>
    <property type="molecule type" value="Genomic_DNA"/>
</dbReference>
<dbReference type="PROSITE" id="PS50305">
    <property type="entry name" value="SIRTUIN"/>
    <property type="match status" value="1"/>
</dbReference>
<sequence length="313" mass="34519">MNQKIKLDNGPAAIAQLAAFIREANGRVAVLSGAGISTGSGIPDYRGPNGVYARNKDYKPIQYNQFVTSHSFRKKYWARSFLGWKQILSAQPNATHTALLSLRSNGWTNAGIITQNVDGLLGRDRILELHGTLHKVACISCNHEIPRSDFQQELIKLNPLFAEKLDSHKEPVAIGLRAPTESGKSNDQDMSNPDGDVEISWNYDKFEYPSCASCQTGVYKPDVVFFGENMRNAVRDESFKIVSDATHLLLVGTSLQVFSSFRLLKHAESLGHRIAAVNLGEFRGSEIPNIIVDASSDEVLPELVHALGEKNKN</sequence>
<dbReference type="InterPro" id="IPR026590">
    <property type="entry name" value="Ssirtuin_cat_dom"/>
</dbReference>
<keyword evidence="7" id="KW-1185">Reference proteome</keyword>
<comment type="caution">
    <text evidence="6">The sequence shown here is derived from an EMBL/GenBank/DDBJ whole genome shotgun (WGS) entry which is preliminary data.</text>
</comment>
<keyword evidence="4" id="KW-0479">Metal-binding</keyword>
<dbReference type="GO" id="GO:0070403">
    <property type="term" value="F:NAD+ binding"/>
    <property type="evidence" value="ECO:0007669"/>
    <property type="project" value="InterPro"/>
</dbReference>
<evidence type="ECO:0000313" key="7">
    <source>
        <dbReference type="Proteomes" id="UP001211907"/>
    </source>
</evidence>
<organism evidence="6 7">
    <name type="scientific">Physocladia obscura</name>
    <dbReference type="NCBI Taxonomy" id="109957"/>
    <lineage>
        <taxon>Eukaryota</taxon>
        <taxon>Fungi</taxon>
        <taxon>Fungi incertae sedis</taxon>
        <taxon>Chytridiomycota</taxon>
        <taxon>Chytridiomycota incertae sedis</taxon>
        <taxon>Chytridiomycetes</taxon>
        <taxon>Chytridiales</taxon>
        <taxon>Chytriomycetaceae</taxon>
        <taxon>Physocladia</taxon>
    </lineage>
</organism>
<dbReference type="InterPro" id="IPR029035">
    <property type="entry name" value="DHS-like_NAD/FAD-binding_dom"/>
</dbReference>
<feature type="domain" description="Deacetylase sirtuin-type" evidence="5">
    <location>
        <begin position="7"/>
        <end position="310"/>
    </location>
</feature>
<reference evidence="6" key="1">
    <citation type="submission" date="2020-05" db="EMBL/GenBank/DDBJ databases">
        <title>Phylogenomic resolution of chytrid fungi.</title>
        <authorList>
            <person name="Stajich J.E."/>
            <person name="Amses K."/>
            <person name="Simmons R."/>
            <person name="Seto K."/>
            <person name="Myers J."/>
            <person name="Bonds A."/>
            <person name="Quandt C.A."/>
            <person name="Barry K."/>
            <person name="Liu P."/>
            <person name="Grigoriev I."/>
            <person name="Longcore J.E."/>
            <person name="James T.Y."/>
        </authorList>
    </citation>
    <scope>NUCLEOTIDE SEQUENCE</scope>
    <source>
        <strain evidence="6">JEL0513</strain>
    </source>
</reference>
<dbReference type="PANTHER" id="PTHR11085">
    <property type="entry name" value="NAD-DEPENDENT PROTEIN DEACYLASE SIRTUIN-5, MITOCHONDRIAL-RELATED"/>
    <property type="match status" value="1"/>
</dbReference>
<dbReference type="InterPro" id="IPR050134">
    <property type="entry name" value="NAD-dep_sirtuin_deacylases"/>
</dbReference>
<comment type="similarity">
    <text evidence="1">Belongs to the sirtuin family. Class I subfamily.</text>
</comment>
<feature type="active site" description="Proton acceptor" evidence="4">
    <location>
        <position position="130"/>
    </location>
</feature>
<feature type="binding site" evidence="4">
    <location>
        <position position="141"/>
    </location>
    <ligand>
        <name>Zn(2+)</name>
        <dbReference type="ChEBI" id="CHEBI:29105"/>
    </ligand>
</feature>
<dbReference type="PANTHER" id="PTHR11085:SF10">
    <property type="entry name" value="NAD-DEPENDENT PROTEIN DEACYLASE SIRTUIN-5, MITOCHONDRIAL-RELATED"/>
    <property type="match status" value="1"/>
</dbReference>
<evidence type="ECO:0000313" key="6">
    <source>
        <dbReference type="EMBL" id="KAJ3132646.1"/>
    </source>
</evidence>
<evidence type="ECO:0000256" key="1">
    <source>
        <dbReference type="ARBA" id="ARBA00006924"/>
    </source>
</evidence>
<evidence type="ECO:0000259" key="5">
    <source>
        <dbReference type="PROSITE" id="PS50305"/>
    </source>
</evidence>
<proteinExistence type="inferred from homology"/>
<dbReference type="Proteomes" id="UP001211907">
    <property type="component" value="Unassembled WGS sequence"/>
</dbReference>
<keyword evidence="2" id="KW-0808">Transferase</keyword>
<feature type="binding site" evidence="4">
    <location>
        <position position="211"/>
    </location>
    <ligand>
        <name>Zn(2+)</name>
        <dbReference type="ChEBI" id="CHEBI:29105"/>
    </ligand>
</feature>
<dbReference type="GO" id="GO:0017136">
    <property type="term" value="F:histone deacetylase activity, NAD-dependent"/>
    <property type="evidence" value="ECO:0007669"/>
    <property type="project" value="TreeGrafter"/>
</dbReference>
<dbReference type="Gene3D" id="3.40.50.1220">
    <property type="entry name" value="TPP-binding domain"/>
    <property type="match status" value="1"/>
</dbReference>
<dbReference type="InterPro" id="IPR003000">
    <property type="entry name" value="Sirtuin"/>
</dbReference>
<evidence type="ECO:0000256" key="4">
    <source>
        <dbReference type="PROSITE-ProRule" id="PRU00236"/>
    </source>
</evidence>
<dbReference type="InterPro" id="IPR026591">
    <property type="entry name" value="Sirtuin_cat_small_dom_sf"/>
</dbReference>
<name>A0AAD5T6R4_9FUNG</name>
<feature type="binding site" evidence="4">
    <location>
        <position position="138"/>
    </location>
    <ligand>
        <name>Zn(2+)</name>
        <dbReference type="ChEBI" id="CHEBI:29105"/>
    </ligand>
</feature>
<evidence type="ECO:0000256" key="2">
    <source>
        <dbReference type="ARBA" id="ARBA00022679"/>
    </source>
</evidence>